<accession>A0ABS1CHJ3</accession>
<evidence type="ECO:0000313" key="3">
    <source>
        <dbReference type="EMBL" id="MBK1631349.1"/>
    </source>
</evidence>
<dbReference type="Gene3D" id="3.30.450.290">
    <property type="match status" value="1"/>
</dbReference>
<keyword evidence="4" id="KW-1185">Reference proteome</keyword>
<protein>
    <submittedName>
        <fullName evidence="3">Glutamate synthase</fullName>
    </submittedName>
</protein>
<evidence type="ECO:0000256" key="1">
    <source>
        <dbReference type="SAM" id="SignalP"/>
    </source>
</evidence>
<reference evidence="3 4" key="1">
    <citation type="journal article" date="2020" name="Microorganisms">
        <title>Osmotic Adaptation and Compatible Solute Biosynthesis of Phototrophic Bacteria as Revealed from Genome Analyses.</title>
        <authorList>
            <person name="Imhoff J.F."/>
            <person name="Rahn T."/>
            <person name="Kunzel S."/>
            <person name="Keller A."/>
            <person name="Neulinger S.C."/>
        </authorList>
    </citation>
    <scope>NUCLEOTIDE SEQUENCE [LARGE SCALE GENOMIC DNA]</scope>
    <source>
        <strain evidence="3 4">DSM 6210</strain>
    </source>
</reference>
<name>A0ABS1CHJ3_9GAMM</name>
<feature type="chain" id="PRO_5047014404" evidence="1">
    <location>
        <begin position="27"/>
        <end position="193"/>
    </location>
</feature>
<dbReference type="InterPro" id="IPR021796">
    <property type="entry name" value="Tll0287-like_dom"/>
</dbReference>
<dbReference type="RefSeq" id="WP_200237424.1">
    <property type="nucleotide sequence ID" value="NZ_NRRV01000024.1"/>
</dbReference>
<evidence type="ECO:0000259" key="2">
    <source>
        <dbReference type="Pfam" id="PF11845"/>
    </source>
</evidence>
<feature type="signal peptide" evidence="1">
    <location>
        <begin position="1"/>
        <end position="26"/>
    </location>
</feature>
<evidence type="ECO:0000313" key="4">
    <source>
        <dbReference type="Proteomes" id="UP000748752"/>
    </source>
</evidence>
<gene>
    <name evidence="3" type="ORF">CKO31_11480</name>
</gene>
<comment type="caution">
    <text evidence="3">The sequence shown here is derived from an EMBL/GenBank/DDBJ whole genome shotgun (WGS) entry which is preliminary data.</text>
</comment>
<proteinExistence type="predicted"/>
<dbReference type="EMBL" id="NRRV01000024">
    <property type="protein sequence ID" value="MBK1631349.1"/>
    <property type="molecule type" value="Genomic_DNA"/>
</dbReference>
<keyword evidence="1" id="KW-0732">Signal</keyword>
<sequence>MNKPLLAGSALALAAAVGTTSMVAMATTQEDADQAQQLIKEFATTLQGELKGALKEGGPVNAVSVCEEKAPAIATNLSEQSGWDVGRTSLKTRNAARNTPDEWERNVLEQFESRKANGESPKGMSYASVVDTDDGKVYRYMQAIPTQQVCLACHGKDLPPDLVEAIDKAYPEDEARGYSVGDIRGAFTLSKPL</sequence>
<dbReference type="Pfam" id="PF11845">
    <property type="entry name" value="Tll0287-like"/>
    <property type="match status" value="1"/>
</dbReference>
<dbReference type="Proteomes" id="UP000748752">
    <property type="component" value="Unassembled WGS sequence"/>
</dbReference>
<organism evidence="3 4">
    <name type="scientific">Thiohalocapsa halophila</name>
    <dbReference type="NCBI Taxonomy" id="69359"/>
    <lineage>
        <taxon>Bacteria</taxon>
        <taxon>Pseudomonadati</taxon>
        <taxon>Pseudomonadota</taxon>
        <taxon>Gammaproteobacteria</taxon>
        <taxon>Chromatiales</taxon>
        <taxon>Chromatiaceae</taxon>
        <taxon>Thiohalocapsa</taxon>
    </lineage>
</organism>
<feature type="domain" description="Tll0287-like" evidence="2">
    <location>
        <begin position="28"/>
        <end position="192"/>
    </location>
</feature>